<feature type="compositionally biased region" description="Polar residues" evidence="1">
    <location>
        <begin position="1"/>
        <end position="13"/>
    </location>
</feature>
<feature type="domain" description="F-box" evidence="2">
    <location>
        <begin position="101"/>
        <end position="149"/>
    </location>
</feature>
<dbReference type="RefSeq" id="XP_069226335.1">
    <property type="nucleotide sequence ID" value="XM_069376439.1"/>
</dbReference>
<feature type="region of interest" description="Disordered" evidence="1">
    <location>
        <begin position="1"/>
        <end position="34"/>
    </location>
</feature>
<evidence type="ECO:0000259" key="2">
    <source>
        <dbReference type="PROSITE" id="PS50181"/>
    </source>
</evidence>
<organism evidence="3 4">
    <name type="scientific">Cladosporium halotolerans</name>
    <dbReference type="NCBI Taxonomy" id="1052096"/>
    <lineage>
        <taxon>Eukaryota</taxon>
        <taxon>Fungi</taxon>
        <taxon>Dikarya</taxon>
        <taxon>Ascomycota</taxon>
        <taxon>Pezizomycotina</taxon>
        <taxon>Dothideomycetes</taxon>
        <taxon>Dothideomycetidae</taxon>
        <taxon>Cladosporiales</taxon>
        <taxon>Cladosporiaceae</taxon>
        <taxon>Cladosporium</taxon>
    </lineage>
</organism>
<dbReference type="Proteomes" id="UP000803884">
    <property type="component" value="Unassembled WGS sequence"/>
</dbReference>
<dbReference type="Pfam" id="PF12937">
    <property type="entry name" value="F-box-like"/>
    <property type="match status" value="1"/>
</dbReference>
<proteinExistence type="predicted"/>
<dbReference type="PROSITE" id="PS50181">
    <property type="entry name" value="FBOX"/>
    <property type="match status" value="1"/>
</dbReference>
<evidence type="ECO:0000313" key="3">
    <source>
        <dbReference type="EMBL" id="KAL1583228.1"/>
    </source>
</evidence>
<dbReference type="InterPro" id="IPR001810">
    <property type="entry name" value="F-box_dom"/>
</dbReference>
<keyword evidence="4" id="KW-1185">Reference proteome</keyword>
<evidence type="ECO:0000256" key="1">
    <source>
        <dbReference type="SAM" id="MobiDB-lite"/>
    </source>
</evidence>
<name>A0AB34KEX2_9PEZI</name>
<sequence>MSTGQDEPASTSIKPLYPRPDTDRSNSVLTASPPAEEVQAYQYVAAPSWGKKPRKQALTADEENDEPLIDTTAALQLRSKKTERLQKRLERRSKKKPKPKPQSFLDLPSELLHEVFTYLRPNDLLQLQRLNRSTQAYIHENESSLAKELIRARYSILSKCFPLPVSFSTIDPIYHPSLLSAKRQDLLAIHKKPYQHVQPLDPLAICTCMTCVFAYNNLCTIADLAHWQSSLDNREPIPMIPRGQSPEWNRELLARNATLVYTAMTQPLVYAALLARHLDTTTRTILRRSKYIKARPVLPEHRPYQLSLADVAKESDEYLARKGPPSYEFPFHRDNYYNLEAYVPNRKWSREEGCWKYYAATQHERDLEWVRERFGPEEDGERVARRVAELGERLRKGSLGR</sequence>
<dbReference type="AlphaFoldDB" id="A0AB34KEX2"/>
<accession>A0AB34KEX2</accession>
<dbReference type="CDD" id="cd09917">
    <property type="entry name" value="F-box_SF"/>
    <property type="match status" value="1"/>
</dbReference>
<dbReference type="InterPro" id="IPR036047">
    <property type="entry name" value="F-box-like_dom_sf"/>
</dbReference>
<gene>
    <name evidence="3" type="ORF">WHR41_07835</name>
</gene>
<comment type="caution">
    <text evidence="3">The sequence shown here is derived from an EMBL/GenBank/DDBJ whole genome shotgun (WGS) entry which is preliminary data.</text>
</comment>
<evidence type="ECO:0000313" key="4">
    <source>
        <dbReference type="Proteomes" id="UP000803884"/>
    </source>
</evidence>
<dbReference type="SUPFAM" id="SSF81383">
    <property type="entry name" value="F-box domain"/>
    <property type="match status" value="1"/>
</dbReference>
<protein>
    <recommendedName>
        <fullName evidence="2">F-box domain-containing protein</fullName>
    </recommendedName>
</protein>
<reference evidence="3 4" key="1">
    <citation type="journal article" date="2020" name="Microbiol. Resour. Announc.">
        <title>Draft Genome Sequence of a Cladosporium Species Isolated from the Mesophotic Ascidian Didemnum maculosum.</title>
        <authorList>
            <person name="Gioti A."/>
            <person name="Siaperas R."/>
            <person name="Nikolaivits E."/>
            <person name="Le Goff G."/>
            <person name="Ouazzani J."/>
            <person name="Kotoulas G."/>
            <person name="Topakas E."/>
        </authorList>
    </citation>
    <scope>NUCLEOTIDE SEQUENCE [LARGE SCALE GENOMIC DNA]</scope>
    <source>
        <strain evidence="3 4">TM138-S3</strain>
    </source>
</reference>
<dbReference type="EMBL" id="JAAQHG020000037">
    <property type="protein sequence ID" value="KAL1583228.1"/>
    <property type="molecule type" value="Genomic_DNA"/>
</dbReference>
<dbReference type="GeneID" id="96009277"/>